<dbReference type="InterPro" id="IPR050414">
    <property type="entry name" value="Fungal_M35_metalloproteases"/>
</dbReference>
<evidence type="ECO:0000256" key="8">
    <source>
        <dbReference type="SAM" id="SignalP"/>
    </source>
</evidence>
<sequence>MFPFASLVAAALVFASSAAAAPGLSIGVSAPASFSGVQELKISTTLTNTGSEVLRVLNDPESILNELDTDSFDITSSSGAHPAFNGAITKYSPEIAAKDGGFTTLQAGESVTLTHDLSTTYNFTAAGADDYTFTPRNSFFIVKDDGSIETIEAETEAVEASVSGLLALEKRRVEKRATFPSCTAARITTTTTAYGAAASIATAANSYLAANTGATTRYTTWFGAENASRRSTVVSHFQKISASNWGSFAYDCSCTMSGTYAYVYANQPGTIWLCPVFWSTTTTGTDSRAGTLVHEASHWTVNGGTRDNVYGQSGAKNLAISNPASAVANADNHEYFAENTPNLP</sequence>
<keyword evidence="5" id="KW-0378">Hydrolase</keyword>
<evidence type="ECO:0000313" key="11">
    <source>
        <dbReference type="Proteomes" id="UP000305067"/>
    </source>
</evidence>
<dbReference type="Gene3D" id="3.40.390.10">
    <property type="entry name" value="Collagenase (Catalytic Domain)"/>
    <property type="match status" value="1"/>
</dbReference>
<evidence type="ECO:0000256" key="1">
    <source>
        <dbReference type="ARBA" id="ARBA00001947"/>
    </source>
</evidence>
<dbReference type="Pfam" id="PF14521">
    <property type="entry name" value="Aspzincin_M35"/>
    <property type="match status" value="1"/>
</dbReference>
<dbReference type="InterPro" id="IPR029463">
    <property type="entry name" value="Lys_MEP"/>
</dbReference>
<evidence type="ECO:0000259" key="9">
    <source>
        <dbReference type="SMART" id="SM01351"/>
    </source>
</evidence>
<dbReference type="EMBL" id="ML178821">
    <property type="protein sequence ID" value="TFL02942.1"/>
    <property type="molecule type" value="Genomic_DNA"/>
</dbReference>
<proteinExistence type="inferred from homology"/>
<dbReference type="PANTHER" id="PTHR37016">
    <property type="match status" value="1"/>
</dbReference>
<dbReference type="Proteomes" id="UP000305067">
    <property type="component" value="Unassembled WGS sequence"/>
</dbReference>
<protein>
    <recommendedName>
        <fullName evidence="9">Lysine-specific metallo-endopeptidase domain-containing protein</fullName>
    </recommendedName>
</protein>
<keyword evidence="4" id="KW-0479">Metal-binding</keyword>
<dbReference type="PANTHER" id="PTHR37016:SF3">
    <property type="entry name" value="NEUTRAL PROTEASE 2-RELATED"/>
    <property type="match status" value="1"/>
</dbReference>
<evidence type="ECO:0000256" key="3">
    <source>
        <dbReference type="ARBA" id="ARBA00022670"/>
    </source>
</evidence>
<evidence type="ECO:0000256" key="5">
    <source>
        <dbReference type="ARBA" id="ARBA00022801"/>
    </source>
</evidence>
<accession>A0A5C3QMC6</accession>
<organism evidence="10 11">
    <name type="scientific">Pterulicium gracile</name>
    <dbReference type="NCBI Taxonomy" id="1884261"/>
    <lineage>
        <taxon>Eukaryota</taxon>
        <taxon>Fungi</taxon>
        <taxon>Dikarya</taxon>
        <taxon>Basidiomycota</taxon>
        <taxon>Agaricomycotina</taxon>
        <taxon>Agaricomycetes</taxon>
        <taxon>Agaricomycetidae</taxon>
        <taxon>Agaricales</taxon>
        <taxon>Pleurotineae</taxon>
        <taxon>Pterulaceae</taxon>
        <taxon>Pterulicium</taxon>
    </lineage>
</organism>
<dbReference type="GO" id="GO:0004222">
    <property type="term" value="F:metalloendopeptidase activity"/>
    <property type="evidence" value="ECO:0007669"/>
    <property type="project" value="InterPro"/>
</dbReference>
<dbReference type="GO" id="GO:0046872">
    <property type="term" value="F:metal ion binding"/>
    <property type="evidence" value="ECO:0007669"/>
    <property type="project" value="UniProtKB-KW"/>
</dbReference>
<dbReference type="AlphaFoldDB" id="A0A5C3QMC6"/>
<keyword evidence="11" id="KW-1185">Reference proteome</keyword>
<comment type="cofactor">
    <cofactor evidence="1">
        <name>Zn(2+)</name>
        <dbReference type="ChEBI" id="CHEBI:29105"/>
    </cofactor>
</comment>
<keyword evidence="6" id="KW-0862">Zinc</keyword>
<dbReference type="OrthoDB" id="412874at2759"/>
<dbReference type="Gene3D" id="2.60.40.2970">
    <property type="match status" value="1"/>
</dbReference>
<feature type="signal peptide" evidence="8">
    <location>
        <begin position="1"/>
        <end position="20"/>
    </location>
</feature>
<evidence type="ECO:0000313" key="10">
    <source>
        <dbReference type="EMBL" id="TFL02942.1"/>
    </source>
</evidence>
<gene>
    <name evidence="10" type="ORF">BDV98DRAFT_611835</name>
</gene>
<evidence type="ECO:0000256" key="2">
    <source>
        <dbReference type="ARBA" id="ARBA00010279"/>
    </source>
</evidence>
<comment type="similarity">
    <text evidence="2">Belongs to the peptidase M35 family.</text>
</comment>
<keyword evidence="7" id="KW-0482">Metalloprotease</keyword>
<name>A0A5C3QMC6_9AGAR</name>
<feature type="domain" description="Lysine-specific metallo-endopeptidase" evidence="9">
    <location>
        <begin position="206"/>
        <end position="338"/>
    </location>
</feature>
<dbReference type="InterPro" id="IPR024079">
    <property type="entry name" value="MetalloPept_cat_dom_sf"/>
</dbReference>
<reference evidence="10 11" key="1">
    <citation type="journal article" date="2019" name="Nat. Ecol. Evol.">
        <title>Megaphylogeny resolves global patterns of mushroom evolution.</title>
        <authorList>
            <person name="Varga T."/>
            <person name="Krizsan K."/>
            <person name="Foldi C."/>
            <person name="Dima B."/>
            <person name="Sanchez-Garcia M."/>
            <person name="Sanchez-Ramirez S."/>
            <person name="Szollosi G.J."/>
            <person name="Szarkandi J.G."/>
            <person name="Papp V."/>
            <person name="Albert L."/>
            <person name="Andreopoulos W."/>
            <person name="Angelini C."/>
            <person name="Antonin V."/>
            <person name="Barry K.W."/>
            <person name="Bougher N.L."/>
            <person name="Buchanan P."/>
            <person name="Buyck B."/>
            <person name="Bense V."/>
            <person name="Catcheside P."/>
            <person name="Chovatia M."/>
            <person name="Cooper J."/>
            <person name="Damon W."/>
            <person name="Desjardin D."/>
            <person name="Finy P."/>
            <person name="Geml J."/>
            <person name="Haridas S."/>
            <person name="Hughes K."/>
            <person name="Justo A."/>
            <person name="Karasinski D."/>
            <person name="Kautmanova I."/>
            <person name="Kiss B."/>
            <person name="Kocsube S."/>
            <person name="Kotiranta H."/>
            <person name="LaButti K.M."/>
            <person name="Lechner B.E."/>
            <person name="Liimatainen K."/>
            <person name="Lipzen A."/>
            <person name="Lukacs Z."/>
            <person name="Mihaltcheva S."/>
            <person name="Morgado L.N."/>
            <person name="Niskanen T."/>
            <person name="Noordeloos M.E."/>
            <person name="Ohm R.A."/>
            <person name="Ortiz-Santana B."/>
            <person name="Ovrebo C."/>
            <person name="Racz N."/>
            <person name="Riley R."/>
            <person name="Savchenko A."/>
            <person name="Shiryaev A."/>
            <person name="Soop K."/>
            <person name="Spirin V."/>
            <person name="Szebenyi C."/>
            <person name="Tomsovsky M."/>
            <person name="Tulloss R.E."/>
            <person name="Uehling J."/>
            <person name="Grigoriev I.V."/>
            <person name="Vagvolgyi C."/>
            <person name="Papp T."/>
            <person name="Martin F.M."/>
            <person name="Miettinen O."/>
            <person name="Hibbett D.S."/>
            <person name="Nagy L.G."/>
        </authorList>
    </citation>
    <scope>NUCLEOTIDE SEQUENCE [LARGE SCALE GENOMIC DNA]</scope>
    <source>
        <strain evidence="10 11">CBS 309.79</strain>
    </source>
</reference>
<feature type="chain" id="PRO_5023096944" description="Lysine-specific metallo-endopeptidase domain-containing protein" evidence="8">
    <location>
        <begin position="21"/>
        <end position="344"/>
    </location>
</feature>
<dbReference type="STRING" id="1884261.A0A5C3QMC6"/>
<dbReference type="SMART" id="SM01351">
    <property type="entry name" value="Aspzincin_M35"/>
    <property type="match status" value="1"/>
</dbReference>
<evidence type="ECO:0000256" key="6">
    <source>
        <dbReference type="ARBA" id="ARBA00022833"/>
    </source>
</evidence>
<evidence type="ECO:0000256" key="7">
    <source>
        <dbReference type="ARBA" id="ARBA00023049"/>
    </source>
</evidence>
<dbReference type="GO" id="GO:0006508">
    <property type="term" value="P:proteolysis"/>
    <property type="evidence" value="ECO:0007669"/>
    <property type="project" value="UniProtKB-KW"/>
</dbReference>
<evidence type="ECO:0000256" key="4">
    <source>
        <dbReference type="ARBA" id="ARBA00022723"/>
    </source>
</evidence>
<keyword evidence="8" id="KW-0732">Signal</keyword>
<keyword evidence="3" id="KW-0645">Protease</keyword>
<dbReference type="SUPFAM" id="SSF55486">
    <property type="entry name" value="Metalloproteases ('zincins'), catalytic domain"/>
    <property type="match status" value="1"/>
</dbReference>